<dbReference type="GO" id="GO:0050346">
    <property type="term" value="F:trans-L-3-hydroxyproline dehydratase activity"/>
    <property type="evidence" value="ECO:0007669"/>
    <property type="project" value="UniProtKB-ARBA"/>
</dbReference>
<sequence length="338" mass="36924">MKRTMFVDAVYTQTEGETTCIINGQFLFPGGTTLLEKREHFKKRFDWVRKAILNEPRGHNDLFGALIVPASSPDSDVGVIWLDGDGYGDMCGHGTIATSTVMTAFDLTPNTSSPNRIRIETPAGIVVSEVHVNGDEVEWCKFENVPAFLAERDIPVTLPGLGTVMADIAFGGNYFITIPLPEEFLRIAPENGAHLARLGVLAKQQINEKIKMVHPEKPHITEVDLVTFYQDSQREGTFYRCVHTYRNGKMDRSPGGTGTSAMLAMLEGRGRIAVGQPILAEGLLGSGTFEGCIVRETTVAGNRAVVPTVKGRSSLVGFAKWHLDPQDENGKGYVISTV</sequence>
<dbReference type="InterPro" id="IPR008794">
    <property type="entry name" value="Pro_racemase_fam"/>
</dbReference>
<comment type="similarity">
    <text evidence="1">Belongs to the proline racemase family.</text>
</comment>
<accession>A0A0F5LTK2</accession>
<evidence type="ECO:0000313" key="5">
    <source>
        <dbReference type="Proteomes" id="UP000184533"/>
    </source>
</evidence>
<dbReference type="SFLD" id="SFLDS00028">
    <property type="entry name" value="Proline_Racemase"/>
    <property type="match status" value="1"/>
</dbReference>
<dbReference type="RefSeq" id="WP_046134441.1">
    <property type="nucleotide sequence ID" value="NZ_FQVC01000020.1"/>
</dbReference>
<proteinExistence type="inferred from homology"/>
<organism evidence="2 4">
    <name type="scientific">Devosia limi DSM 17137</name>
    <dbReference type="NCBI Taxonomy" id="1121477"/>
    <lineage>
        <taxon>Bacteria</taxon>
        <taxon>Pseudomonadati</taxon>
        <taxon>Pseudomonadota</taxon>
        <taxon>Alphaproteobacteria</taxon>
        <taxon>Hyphomicrobiales</taxon>
        <taxon>Devosiaceae</taxon>
        <taxon>Devosia</taxon>
    </lineage>
</organism>
<dbReference type="PANTHER" id="PTHR33442">
    <property type="entry name" value="TRANS-3-HYDROXY-L-PROLINE DEHYDRATASE"/>
    <property type="match status" value="1"/>
</dbReference>
<dbReference type="Gene3D" id="3.10.310.10">
    <property type="entry name" value="Diaminopimelate Epimerase, Chain A, domain 1"/>
    <property type="match status" value="2"/>
</dbReference>
<evidence type="ECO:0000313" key="2">
    <source>
        <dbReference type="EMBL" id="KKB85705.1"/>
    </source>
</evidence>
<evidence type="ECO:0000313" key="3">
    <source>
        <dbReference type="EMBL" id="SHF97503.1"/>
    </source>
</evidence>
<dbReference type="PANTHER" id="PTHR33442:SF5">
    <property type="entry name" value="BIFUNCTIONAL TRANS-3-HYDROXY-L-PROLINE DEHYDRATASE_2-EPIMERASE"/>
    <property type="match status" value="1"/>
</dbReference>
<dbReference type="PATRIC" id="fig|1121477.3.peg.2329"/>
<dbReference type="EMBL" id="LAJF01000052">
    <property type="protein sequence ID" value="KKB85705.1"/>
    <property type="molecule type" value="Genomic_DNA"/>
</dbReference>
<reference evidence="3 5" key="2">
    <citation type="submission" date="2016-11" db="EMBL/GenBank/DDBJ databases">
        <authorList>
            <person name="Jaros S."/>
            <person name="Januszkiewicz K."/>
            <person name="Wedrychowicz H."/>
        </authorList>
    </citation>
    <scope>NUCLEOTIDE SEQUENCE [LARGE SCALE GENOMIC DNA]</scope>
    <source>
        <strain evidence="3 5">DSM 17137</strain>
    </source>
</reference>
<dbReference type="GO" id="GO:0047580">
    <property type="term" value="F:4-hydroxyproline epimerase activity"/>
    <property type="evidence" value="ECO:0007669"/>
    <property type="project" value="TreeGrafter"/>
</dbReference>
<dbReference type="Proteomes" id="UP000184533">
    <property type="component" value="Unassembled WGS sequence"/>
</dbReference>
<dbReference type="STRING" id="1121477.SAMN02745223_04038"/>
<keyword evidence="4" id="KW-1185">Reference proteome</keyword>
<evidence type="ECO:0000256" key="1">
    <source>
        <dbReference type="ARBA" id="ARBA00007529"/>
    </source>
</evidence>
<protein>
    <submittedName>
        <fullName evidence="2">Proline racemase</fullName>
    </submittedName>
</protein>
<dbReference type="OrthoDB" id="181267at2"/>
<dbReference type="AlphaFoldDB" id="A0A0F5LTK2"/>
<name>A0A0F5LTK2_9HYPH</name>
<dbReference type="SUPFAM" id="SSF54506">
    <property type="entry name" value="Diaminopimelate epimerase-like"/>
    <property type="match status" value="1"/>
</dbReference>
<dbReference type="EMBL" id="FQVC01000020">
    <property type="protein sequence ID" value="SHF97503.1"/>
    <property type="molecule type" value="Genomic_DNA"/>
</dbReference>
<dbReference type="Pfam" id="PF05544">
    <property type="entry name" value="Pro_racemase"/>
    <property type="match status" value="1"/>
</dbReference>
<evidence type="ECO:0000313" key="4">
    <source>
        <dbReference type="Proteomes" id="UP000033608"/>
    </source>
</evidence>
<gene>
    <name evidence="3" type="ORF">SAMN02745223_04038</name>
    <name evidence="2" type="ORF">VW29_06195</name>
</gene>
<reference evidence="2 4" key="1">
    <citation type="submission" date="2015-03" db="EMBL/GenBank/DDBJ databases">
        <authorList>
            <person name="Hassan Y.I."/>
            <person name="Lepp D."/>
            <person name="Zhou T."/>
        </authorList>
    </citation>
    <scope>NUCLEOTIDE SEQUENCE [LARGE SCALE GENOMIC DNA]</scope>
    <source>
        <strain evidence="2 4">DSM 17137</strain>
    </source>
</reference>
<dbReference type="Proteomes" id="UP000033608">
    <property type="component" value="Unassembled WGS sequence"/>
</dbReference>
<dbReference type="PIRSF" id="PIRSF029792">
    <property type="entry name" value="Pro_racemase"/>
    <property type="match status" value="1"/>
</dbReference>